<evidence type="ECO:0000256" key="2">
    <source>
        <dbReference type="ARBA" id="ARBA00022692"/>
    </source>
</evidence>
<comment type="subcellular location">
    <subcellularLocation>
        <location evidence="5">Cell membrane</location>
        <topology evidence="5">Multi-pass membrane protein</topology>
    </subcellularLocation>
    <subcellularLocation>
        <location evidence="1">Membrane</location>
        <topology evidence="1">Multi-pass membrane protein</topology>
    </subcellularLocation>
</comment>
<evidence type="ECO:0000313" key="6">
    <source>
        <dbReference type="EMBL" id="AZG77781.1"/>
    </source>
</evidence>
<sequence>MLTALPLDAVLGLISGGLVGFTLALVGGGGSVLAVPLLVYLVGVPNPHIAIGSSAAAVAVNALMSLANHARARTIKWRCASVFAVFGVAGAFGGSTLGKIIDGEKLLALFALLMVVVSYLMLRRRGALGYPAVRLNRENFPRLVGAGAMAGALSGFFGIGGGFLIVPGLMFASDMPILNAIGSSLVAVAAFAVTTAANYAASDLVDWELAGTLVLGGAFGGLIGAAAARHLSKMRGALSAVFATVIFAVALYVLWRSGGALGLLDHAAKSA</sequence>
<feature type="transmembrane region" description="Helical" evidence="5">
    <location>
        <begin position="143"/>
        <end position="165"/>
    </location>
</feature>
<keyword evidence="4 5" id="KW-0472">Membrane</keyword>
<dbReference type="Pfam" id="PF01925">
    <property type="entry name" value="TauE"/>
    <property type="match status" value="1"/>
</dbReference>
<feature type="transmembrane region" description="Helical" evidence="5">
    <location>
        <begin position="12"/>
        <end position="42"/>
    </location>
</feature>
<dbReference type="PANTHER" id="PTHR43701">
    <property type="entry name" value="MEMBRANE TRANSPORTER PROTEIN MJ0441-RELATED"/>
    <property type="match status" value="1"/>
</dbReference>
<evidence type="ECO:0000256" key="5">
    <source>
        <dbReference type="RuleBase" id="RU363041"/>
    </source>
</evidence>
<keyword evidence="2 5" id="KW-0812">Transmembrane</keyword>
<feature type="transmembrane region" description="Helical" evidence="5">
    <location>
        <begin position="48"/>
        <end position="67"/>
    </location>
</feature>
<proteinExistence type="inferred from homology"/>
<keyword evidence="3 5" id="KW-1133">Transmembrane helix</keyword>
<evidence type="ECO:0000256" key="1">
    <source>
        <dbReference type="ARBA" id="ARBA00004141"/>
    </source>
</evidence>
<dbReference type="EMBL" id="CP034086">
    <property type="protein sequence ID" value="AZG77781.1"/>
    <property type="molecule type" value="Genomic_DNA"/>
</dbReference>
<feature type="transmembrane region" description="Helical" evidence="5">
    <location>
        <begin position="177"/>
        <end position="197"/>
    </location>
</feature>
<dbReference type="InterPro" id="IPR002781">
    <property type="entry name" value="TM_pro_TauE-like"/>
</dbReference>
<comment type="similarity">
    <text evidence="5">Belongs to the 4-toluene sulfonate uptake permease (TSUP) (TC 2.A.102) family.</text>
</comment>
<dbReference type="KEGG" id="mros:EHO51_14175"/>
<name>A0A3G8M7A3_9HYPH</name>
<keyword evidence="5" id="KW-1003">Cell membrane</keyword>
<dbReference type="GO" id="GO:0005886">
    <property type="term" value="C:plasma membrane"/>
    <property type="evidence" value="ECO:0007669"/>
    <property type="project" value="UniProtKB-SubCell"/>
</dbReference>
<dbReference type="InterPro" id="IPR051598">
    <property type="entry name" value="TSUP/Inactive_protease-like"/>
</dbReference>
<dbReference type="AlphaFoldDB" id="A0A3G8M7A3"/>
<accession>A0A3G8M7A3</accession>
<evidence type="ECO:0000313" key="7">
    <source>
        <dbReference type="Proteomes" id="UP000273982"/>
    </source>
</evidence>
<feature type="transmembrane region" description="Helical" evidence="5">
    <location>
        <begin position="79"/>
        <end position="100"/>
    </location>
</feature>
<evidence type="ECO:0000256" key="4">
    <source>
        <dbReference type="ARBA" id="ARBA00023136"/>
    </source>
</evidence>
<gene>
    <name evidence="6" type="ORF">EHO51_14175</name>
</gene>
<organism evidence="6 7">
    <name type="scientific">Methylocystis rosea</name>
    <dbReference type="NCBI Taxonomy" id="173366"/>
    <lineage>
        <taxon>Bacteria</taxon>
        <taxon>Pseudomonadati</taxon>
        <taxon>Pseudomonadota</taxon>
        <taxon>Alphaproteobacteria</taxon>
        <taxon>Hyphomicrobiales</taxon>
        <taxon>Methylocystaceae</taxon>
        <taxon>Methylocystis</taxon>
    </lineage>
</organism>
<dbReference type="Proteomes" id="UP000273982">
    <property type="component" value="Chromosome"/>
</dbReference>
<feature type="transmembrane region" description="Helical" evidence="5">
    <location>
        <begin position="234"/>
        <end position="255"/>
    </location>
</feature>
<feature type="transmembrane region" description="Helical" evidence="5">
    <location>
        <begin position="209"/>
        <end position="228"/>
    </location>
</feature>
<reference evidence="6 7" key="1">
    <citation type="submission" date="2018-11" db="EMBL/GenBank/DDBJ databases">
        <title>Genome squencing of methanotrophic bacteria isolated from alkaline groundwater in Korea.</title>
        <authorList>
            <person name="Nguyen L.N."/>
        </authorList>
    </citation>
    <scope>NUCLEOTIDE SEQUENCE [LARGE SCALE GENOMIC DNA]</scope>
    <source>
        <strain evidence="6 7">GW6</strain>
    </source>
</reference>
<feature type="transmembrane region" description="Helical" evidence="5">
    <location>
        <begin position="106"/>
        <end position="122"/>
    </location>
</feature>
<dbReference type="PANTHER" id="PTHR43701:SF2">
    <property type="entry name" value="MEMBRANE TRANSPORTER PROTEIN YJNA-RELATED"/>
    <property type="match status" value="1"/>
</dbReference>
<dbReference type="RefSeq" id="WP_124739426.1">
    <property type="nucleotide sequence ID" value="NZ_CP034086.1"/>
</dbReference>
<protein>
    <recommendedName>
        <fullName evidence="5">Probable membrane transporter protein</fullName>
    </recommendedName>
</protein>
<evidence type="ECO:0000256" key="3">
    <source>
        <dbReference type="ARBA" id="ARBA00022989"/>
    </source>
</evidence>